<proteinExistence type="predicted"/>
<organism evidence="1 2">
    <name type="scientific">Roseibacillus persicicus</name>
    <dbReference type="NCBI Taxonomy" id="454148"/>
    <lineage>
        <taxon>Bacteria</taxon>
        <taxon>Pseudomonadati</taxon>
        <taxon>Verrucomicrobiota</taxon>
        <taxon>Verrucomicrobiia</taxon>
        <taxon>Verrucomicrobiales</taxon>
        <taxon>Verrucomicrobiaceae</taxon>
        <taxon>Roseibacillus</taxon>
    </lineage>
</organism>
<accession>A0A918TQY0</accession>
<dbReference type="NCBIfam" id="NF035939">
    <property type="entry name" value="TIM_EboE"/>
    <property type="match status" value="1"/>
</dbReference>
<gene>
    <name evidence="1" type="ORF">GCM10007100_23370</name>
</gene>
<dbReference type="EMBL" id="BMXI01000009">
    <property type="protein sequence ID" value="GHC55860.1"/>
    <property type="molecule type" value="Genomic_DNA"/>
</dbReference>
<protein>
    <submittedName>
        <fullName evidence="1">Sugar phosphate isomerase</fullName>
    </submittedName>
</protein>
<sequence length="389" mass="43843">MAVRFDQHHLAYCTNIHPAESWADTFHVLESDVLAVRDQLQEKGVIEGPFSIGLRLSARAAKELLEGGGLADFASWLGKTQTYVFTINGFPYGDFHGTRVKEKVYQPDWTTVERLNYTKQLFDIIAVLAPEDCGGSVSTLPGSFKEFGADEGVIFRHLEECAVYIDALAQKSGKDLHLGLEPEPLGHFENTAETLAFFERFLATVNDVDLVKRRIGLNYDCCHFALEFDQCRPSLEAFDKAGIRISKVHLSSALTFDPNDADSLESLKRFDEPTYLHQVIVSGKDGLKRVRDLPEFYQNLESGEWTLDGQDQARCHFHVPLYSEAAAPLGTTQSHAVDMLAYRREHPDFCNHFEIETYTWGVLPDGLQSDLTSQIVREFQWVLNTVSSQ</sequence>
<dbReference type="Proteomes" id="UP000644507">
    <property type="component" value="Unassembled WGS sequence"/>
</dbReference>
<dbReference type="AlphaFoldDB" id="A0A918TQY0"/>
<dbReference type="GO" id="GO:0016853">
    <property type="term" value="F:isomerase activity"/>
    <property type="evidence" value="ECO:0007669"/>
    <property type="project" value="UniProtKB-KW"/>
</dbReference>
<dbReference type="InterPro" id="IPR036237">
    <property type="entry name" value="Xyl_isomerase-like_sf"/>
</dbReference>
<name>A0A918TQY0_9BACT</name>
<dbReference type="Gene3D" id="3.20.20.150">
    <property type="entry name" value="Divalent-metal-dependent TIM barrel enzymes"/>
    <property type="match status" value="1"/>
</dbReference>
<keyword evidence="1" id="KW-0413">Isomerase</keyword>
<dbReference type="SUPFAM" id="SSF51658">
    <property type="entry name" value="Xylose isomerase-like"/>
    <property type="match status" value="1"/>
</dbReference>
<comment type="caution">
    <text evidence="1">The sequence shown here is derived from an EMBL/GenBank/DDBJ whole genome shotgun (WGS) entry which is preliminary data.</text>
</comment>
<evidence type="ECO:0000313" key="1">
    <source>
        <dbReference type="EMBL" id="GHC55860.1"/>
    </source>
</evidence>
<reference evidence="1" key="1">
    <citation type="journal article" date="2014" name="Int. J. Syst. Evol. Microbiol.">
        <title>Complete genome sequence of Corynebacterium casei LMG S-19264T (=DSM 44701T), isolated from a smear-ripened cheese.</title>
        <authorList>
            <consortium name="US DOE Joint Genome Institute (JGI-PGF)"/>
            <person name="Walter F."/>
            <person name="Albersmeier A."/>
            <person name="Kalinowski J."/>
            <person name="Ruckert C."/>
        </authorList>
    </citation>
    <scope>NUCLEOTIDE SEQUENCE</scope>
    <source>
        <strain evidence="1">KCTC 12988</strain>
    </source>
</reference>
<evidence type="ECO:0000313" key="2">
    <source>
        <dbReference type="Proteomes" id="UP000644507"/>
    </source>
</evidence>
<reference evidence="1" key="2">
    <citation type="submission" date="2020-09" db="EMBL/GenBank/DDBJ databases">
        <authorList>
            <person name="Sun Q."/>
            <person name="Kim S."/>
        </authorList>
    </citation>
    <scope>NUCLEOTIDE SEQUENCE</scope>
    <source>
        <strain evidence="1">KCTC 12988</strain>
    </source>
</reference>
<keyword evidence="2" id="KW-1185">Reference proteome</keyword>